<protein>
    <submittedName>
        <fullName evidence="1">Putative phosphomutase</fullName>
    </submittedName>
</protein>
<dbReference type="InterPro" id="IPR050275">
    <property type="entry name" value="PGM_Phosphatase"/>
</dbReference>
<dbReference type="EMBL" id="KV454477">
    <property type="protein sequence ID" value="ODV62576.1"/>
    <property type="molecule type" value="Genomic_DNA"/>
</dbReference>
<dbReference type="GeneID" id="30965542"/>
<dbReference type="Gene3D" id="3.40.50.1240">
    <property type="entry name" value="Phosphoglycerate mutase-like"/>
    <property type="match status" value="1"/>
</dbReference>
<keyword evidence="2" id="KW-1185">Reference proteome</keyword>
<name>A0A1D2VLU1_9ASCO</name>
<dbReference type="FunCoup" id="A0A1D2VLU1">
    <property type="interactions" value="182"/>
</dbReference>
<dbReference type="OrthoDB" id="496981at2759"/>
<dbReference type="Proteomes" id="UP000095038">
    <property type="component" value="Unassembled WGS sequence"/>
</dbReference>
<organism evidence="1 2">
    <name type="scientific">Ascoidea rubescens DSM 1968</name>
    <dbReference type="NCBI Taxonomy" id="1344418"/>
    <lineage>
        <taxon>Eukaryota</taxon>
        <taxon>Fungi</taxon>
        <taxon>Dikarya</taxon>
        <taxon>Ascomycota</taxon>
        <taxon>Saccharomycotina</taxon>
        <taxon>Saccharomycetes</taxon>
        <taxon>Ascoideaceae</taxon>
        <taxon>Ascoidea</taxon>
    </lineage>
</organism>
<reference evidence="2" key="1">
    <citation type="submission" date="2016-05" db="EMBL/GenBank/DDBJ databases">
        <title>Comparative genomics of biotechnologically important yeasts.</title>
        <authorList>
            <consortium name="DOE Joint Genome Institute"/>
            <person name="Riley R."/>
            <person name="Haridas S."/>
            <person name="Wolfe K.H."/>
            <person name="Lopes M.R."/>
            <person name="Hittinger C.T."/>
            <person name="Goker M."/>
            <person name="Salamov A."/>
            <person name="Wisecaver J."/>
            <person name="Long T.M."/>
            <person name="Aerts A.L."/>
            <person name="Barry K."/>
            <person name="Choi C."/>
            <person name="Clum A."/>
            <person name="Coughlan A.Y."/>
            <person name="Deshpande S."/>
            <person name="Douglass A.P."/>
            <person name="Hanson S.J."/>
            <person name="Klenk H.-P."/>
            <person name="Labutti K."/>
            <person name="Lapidus A."/>
            <person name="Lindquist E."/>
            <person name="Lipzen A."/>
            <person name="Meier-Kolthoff J.P."/>
            <person name="Ohm R.A."/>
            <person name="Otillar R.P."/>
            <person name="Pangilinan J."/>
            <person name="Peng Y."/>
            <person name="Rokas A."/>
            <person name="Rosa C.A."/>
            <person name="Scheuner C."/>
            <person name="Sibirny A.A."/>
            <person name="Slot J.C."/>
            <person name="Stielow J.B."/>
            <person name="Sun H."/>
            <person name="Kurtzman C.P."/>
            <person name="Blackwell M."/>
            <person name="Grigoriev I.V."/>
            <person name="Jeffries T.W."/>
        </authorList>
    </citation>
    <scope>NUCLEOTIDE SEQUENCE [LARGE SCALE GENOMIC DNA]</scope>
    <source>
        <strain evidence="2">DSM 1968</strain>
    </source>
</reference>
<evidence type="ECO:0000313" key="2">
    <source>
        <dbReference type="Proteomes" id="UP000095038"/>
    </source>
</evidence>
<dbReference type="RefSeq" id="XP_020048883.1">
    <property type="nucleotide sequence ID" value="XM_020191906.1"/>
</dbReference>
<evidence type="ECO:0000313" key="1">
    <source>
        <dbReference type="EMBL" id="ODV62576.1"/>
    </source>
</evidence>
<accession>A0A1D2VLU1</accession>
<dbReference type="AlphaFoldDB" id="A0A1D2VLU1"/>
<dbReference type="GO" id="GO:0016791">
    <property type="term" value="F:phosphatase activity"/>
    <property type="evidence" value="ECO:0007669"/>
    <property type="project" value="TreeGrafter"/>
</dbReference>
<dbReference type="PANTHER" id="PTHR48100">
    <property type="entry name" value="BROAD-SPECIFICITY PHOSPHATASE YOR283W-RELATED"/>
    <property type="match status" value="1"/>
</dbReference>
<dbReference type="PANTHER" id="PTHR48100:SF1">
    <property type="entry name" value="HISTIDINE PHOSPHATASE FAMILY PROTEIN-RELATED"/>
    <property type="match status" value="1"/>
</dbReference>
<dbReference type="InterPro" id="IPR029033">
    <property type="entry name" value="His_PPase_superfam"/>
</dbReference>
<proteinExistence type="predicted"/>
<gene>
    <name evidence="1" type="ORF">ASCRUDRAFT_7125</name>
</gene>
<dbReference type="GO" id="GO:0005737">
    <property type="term" value="C:cytoplasm"/>
    <property type="evidence" value="ECO:0007669"/>
    <property type="project" value="TreeGrafter"/>
</dbReference>
<sequence length="363" mass="42101">MTIGTNKSSIEELNKNIDDPNFISQNNHNFLQYSQADIVDAYKANDEQRQTYLDELNKLRDERDPSTNKFKRPWDFEIVQGFFKQSDNSTDDLQFDYIKENFGLIKPTWKSLIDEINNLNNDPAHSNLVTYKLIFCARHGQGWHNFAIDKYGIEAWDNYWSLLDGDGNLTWAPDPFLTPIGKSQAKSNNKAWLDQINNHNCPTPQAFYSSPFTRSCQTLIGTWENIVDLKNDSTCNPLIKEDLRETIGLHLCDKRSNKTTILNRFAKHGFKIEHNFQEQDVYYKSDWREPLYQQSLRINNFLNYLFEKDFDLAPSKKDVFISTTTHSGTIKAFLIASNHRNFAISTGGMIPILVKGTRRSDDL</sequence>
<dbReference type="SUPFAM" id="SSF53254">
    <property type="entry name" value="Phosphoglycerate mutase-like"/>
    <property type="match status" value="1"/>
</dbReference>
<dbReference type="InParanoid" id="A0A1D2VLU1"/>